<keyword evidence="1" id="KW-0560">Oxidoreductase</keyword>
<dbReference type="InterPro" id="IPR052019">
    <property type="entry name" value="F420H2_bilvrd_red/Heme_oxyg"/>
</dbReference>
<keyword evidence="4" id="KW-1185">Reference proteome</keyword>
<reference evidence="3 4" key="1">
    <citation type="submission" date="2014-08" db="EMBL/GenBank/DDBJ databases">
        <title>Comparative genomics of the Paenibacillus odorifer group.</title>
        <authorList>
            <person name="den Bakker H.C."/>
            <person name="Tsai Y.-C."/>
            <person name="Martin N."/>
            <person name="Korlach J."/>
            <person name="Wiedmann M."/>
        </authorList>
    </citation>
    <scope>NUCLEOTIDE SEQUENCE [LARGE SCALE GENOMIC DNA]</scope>
    <source>
        <strain evidence="3 4">DSM 14472</strain>
    </source>
</reference>
<dbReference type="OrthoDB" id="5431160at2"/>
<gene>
    <name evidence="3" type="ORF">PSTEL_10325</name>
</gene>
<evidence type="ECO:0000256" key="1">
    <source>
        <dbReference type="ARBA" id="ARBA00023002"/>
    </source>
</evidence>
<dbReference type="AlphaFoldDB" id="A0A089N403"/>
<dbReference type="PANTHER" id="PTHR35176">
    <property type="entry name" value="HEME OXYGENASE HI_0854-RELATED"/>
    <property type="match status" value="1"/>
</dbReference>
<dbReference type="Proteomes" id="UP000029507">
    <property type="component" value="Chromosome"/>
</dbReference>
<dbReference type="SUPFAM" id="SSF50475">
    <property type="entry name" value="FMN-binding split barrel"/>
    <property type="match status" value="1"/>
</dbReference>
<evidence type="ECO:0000259" key="2">
    <source>
        <dbReference type="Pfam" id="PF01243"/>
    </source>
</evidence>
<name>A0A089N403_9BACL</name>
<sequence>MSEIRGGIVDYLNGTRFVVLATVNQDGAPEVRTLGGFAVDGYKVYFSTDEGTEKVKQIRSNPAVTLLFQHENQELAGFVNVSVRGEARQVDNAEELAHAIAALGNRNPRFKERADKGELANTAIIGVTASEIKVLDFAKGRGAEAVEVIAV</sequence>
<dbReference type="Gene3D" id="2.30.110.10">
    <property type="entry name" value="Electron Transport, Fmn-binding Protein, Chain A"/>
    <property type="match status" value="1"/>
</dbReference>
<dbReference type="InterPro" id="IPR012349">
    <property type="entry name" value="Split_barrel_FMN-bd"/>
</dbReference>
<dbReference type="InterPro" id="IPR011576">
    <property type="entry name" value="Pyridox_Oxase_N"/>
</dbReference>
<accession>A0A089N403</accession>
<dbReference type="RefSeq" id="WP_038694941.1">
    <property type="nucleotide sequence ID" value="NZ_CP009286.1"/>
</dbReference>
<dbReference type="GO" id="GO:0016627">
    <property type="term" value="F:oxidoreductase activity, acting on the CH-CH group of donors"/>
    <property type="evidence" value="ECO:0007669"/>
    <property type="project" value="TreeGrafter"/>
</dbReference>
<dbReference type="PANTHER" id="PTHR35176:SF6">
    <property type="entry name" value="HEME OXYGENASE HI_0854-RELATED"/>
    <property type="match status" value="1"/>
</dbReference>
<evidence type="ECO:0000313" key="4">
    <source>
        <dbReference type="Proteomes" id="UP000029507"/>
    </source>
</evidence>
<dbReference type="Pfam" id="PF01243">
    <property type="entry name" value="PNPOx_N"/>
    <property type="match status" value="1"/>
</dbReference>
<dbReference type="STRING" id="169760.PSTEL_10325"/>
<proteinExistence type="predicted"/>
<dbReference type="GO" id="GO:0005829">
    <property type="term" value="C:cytosol"/>
    <property type="evidence" value="ECO:0007669"/>
    <property type="project" value="TreeGrafter"/>
</dbReference>
<evidence type="ECO:0000313" key="3">
    <source>
        <dbReference type="EMBL" id="AIQ63419.1"/>
    </source>
</evidence>
<dbReference type="KEGG" id="pste:PSTEL_10325"/>
<feature type="domain" description="Pyridoxamine 5'-phosphate oxidase N-terminal" evidence="2">
    <location>
        <begin position="8"/>
        <end position="133"/>
    </location>
</feature>
<protein>
    <recommendedName>
        <fullName evidence="2">Pyridoxamine 5'-phosphate oxidase N-terminal domain-containing protein</fullName>
    </recommendedName>
</protein>
<dbReference type="HOGENOM" id="CLU_105087_1_0_9"/>
<organism evidence="3 4">
    <name type="scientific">Paenibacillus stellifer</name>
    <dbReference type="NCBI Taxonomy" id="169760"/>
    <lineage>
        <taxon>Bacteria</taxon>
        <taxon>Bacillati</taxon>
        <taxon>Bacillota</taxon>
        <taxon>Bacilli</taxon>
        <taxon>Bacillales</taxon>
        <taxon>Paenibacillaceae</taxon>
        <taxon>Paenibacillus</taxon>
    </lineage>
</organism>
<dbReference type="GO" id="GO:0070967">
    <property type="term" value="F:coenzyme F420 binding"/>
    <property type="evidence" value="ECO:0007669"/>
    <property type="project" value="TreeGrafter"/>
</dbReference>
<dbReference type="EMBL" id="CP009286">
    <property type="protein sequence ID" value="AIQ63419.1"/>
    <property type="molecule type" value="Genomic_DNA"/>
</dbReference>